<evidence type="ECO:0000256" key="8">
    <source>
        <dbReference type="ARBA" id="ARBA00023163"/>
    </source>
</evidence>
<keyword evidence="8 9" id="KW-0804">Transcription</keyword>
<dbReference type="OrthoDB" id="9814402at2"/>
<dbReference type="GO" id="GO:0003677">
    <property type="term" value="F:DNA binding"/>
    <property type="evidence" value="ECO:0007669"/>
    <property type="project" value="UniProtKB-KW"/>
</dbReference>
<evidence type="ECO:0000256" key="7">
    <source>
        <dbReference type="ARBA" id="ARBA00023125"/>
    </source>
</evidence>
<gene>
    <name evidence="12" type="ORF">DDE23_08085</name>
</gene>
<dbReference type="PANTHER" id="PTHR32248:SF4">
    <property type="entry name" value="RNA POLYMERASE SIGMA-54 FACTOR"/>
    <property type="match status" value="1"/>
</dbReference>
<dbReference type="GO" id="GO:0000428">
    <property type="term" value="C:DNA-directed RNA polymerase complex"/>
    <property type="evidence" value="ECO:0007669"/>
    <property type="project" value="UniProtKB-KW"/>
</dbReference>
<evidence type="ECO:0000313" key="12">
    <source>
        <dbReference type="EMBL" id="PVE48086.1"/>
    </source>
</evidence>
<dbReference type="Gene3D" id="1.10.10.1330">
    <property type="entry name" value="RNA polymerase sigma-54 factor, core-binding domain"/>
    <property type="match status" value="1"/>
</dbReference>
<dbReference type="Pfam" id="PF04963">
    <property type="entry name" value="Sigma54_CBD"/>
    <property type="match status" value="1"/>
</dbReference>
<keyword evidence="5 9" id="KW-0805">Transcription regulation</keyword>
<dbReference type="GO" id="GO:0006352">
    <property type="term" value="P:DNA-templated transcription initiation"/>
    <property type="evidence" value="ECO:0007669"/>
    <property type="project" value="InterPro"/>
</dbReference>
<evidence type="ECO:0000259" key="10">
    <source>
        <dbReference type="Pfam" id="PF04552"/>
    </source>
</evidence>
<dbReference type="RefSeq" id="WP_107751460.1">
    <property type="nucleotide sequence ID" value="NZ_QBKF01000004.1"/>
</dbReference>
<evidence type="ECO:0000256" key="6">
    <source>
        <dbReference type="ARBA" id="ARBA00023082"/>
    </source>
</evidence>
<comment type="function">
    <text evidence="9">Sigma factors are initiation factors that promote the attachment of RNA polymerase to specific initiation sites and are then released.</text>
</comment>
<protein>
    <recommendedName>
        <fullName evidence="9">RNA polymerase sigma-54 factor</fullName>
    </recommendedName>
</protein>
<comment type="similarity">
    <text evidence="1 9">Belongs to the sigma-54 factor family.</text>
</comment>
<comment type="caution">
    <text evidence="12">The sequence shown here is derived from an EMBL/GenBank/DDBJ whole genome shotgun (WGS) entry which is preliminary data.</text>
</comment>
<dbReference type="Proteomes" id="UP000244810">
    <property type="component" value="Unassembled WGS sequence"/>
</dbReference>
<dbReference type="Pfam" id="PF00309">
    <property type="entry name" value="Sigma54_AID"/>
    <property type="match status" value="1"/>
</dbReference>
<evidence type="ECO:0000256" key="3">
    <source>
        <dbReference type="ARBA" id="ARBA00022679"/>
    </source>
</evidence>
<keyword evidence="3 9" id="KW-0808">Transferase</keyword>
<evidence type="ECO:0000256" key="5">
    <source>
        <dbReference type="ARBA" id="ARBA00023015"/>
    </source>
</evidence>
<dbReference type="PRINTS" id="PR00045">
    <property type="entry name" value="SIGMA54FCT"/>
</dbReference>
<dbReference type="InterPro" id="IPR000394">
    <property type="entry name" value="RNA_pol_sigma_54"/>
</dbReference>
<dbReference type="InterPro" id="IPR007634">
    <property type="entry name" value="RNA_pol_sigma_54_DNA-bd"/>
</dbReference>
<organism evidence="12 13">
    <name type="scientific">Pararhodobacter aggregans</name>
    <dbReference type="NCBI Taxonomy" id="404875"/>
    <lineage>
        <taxon>Bacteria</taxon>
        <taxon>Pseudomonadati</taxon>
        <taxon>Pseudomonadota</taxon>
        <taxon>Alphaproteobacteria</taxon>
        <taxon>Rhodobacterales</taxon>
        <taxon>Paracoccaceae</taxon>
        <taxon>Pararhodobacter</taxon>
    </lineage>
</organism>
<evidence type="ECO:0000259" key="11">
    <source>
        <dbReference type="Pfam" id="PF04963"/>
    </source>
</evidence>
<evidence type="ECO:0000256" key="2">
    <source>
        <dbReference type="ARBA" id="ARBA00022478"/>
    </source>
</evidence>
<proteinExistence type="inferred from homology"/>
<dbReference type="PROSITE" id="PS50044">
    <property type="entry name" value="SIGMA54_3"/>
    <property type="match status" value="1"/>
</dbReference>
<evidence type="ECO:0000256" key="9">
    <source>
        <dbReference type="PIRNR" id="PIRNR000774"/>
    </source>
</evidence>
<sequence>MALNPRLELRQQQRLALTPDVRLRLSMLRMGPGELADELAREAARNPFLLLDRPASRPSAPFEGLDIDAQARSAPFQEDLRLQIERMDLPPGIAALALFLVAELGPDGFLDTDLEVLAEEQGIDTERLEQALAALHRCDPPGIGARNVTECLLLQLVDKGLDPDEAAATLRLLPLFARRDWARIGRELGLDPAGAEARAALLKGLTPRPALPAAGPEVEAAPLLPDLRLVRGEGGKLSVEPAETSRPRLRLDAAMVHKAASEGFAPELLVRARALLAALEQRGHTLARIGDWLADHQAGFFREGIAGLLPATRQDLAGALGLHPSTVGRALAGKAIDIDGRLWPLGVLFSTGLPTAEGVVSSRVVQRRIAELIAAEPHGRPLSDESLAGLLREQGVDIARRTVAKYRQGLRIPGTATRRRMAAARHRD</sequence>
<dbReference type="AlphaFoldDB" id="A0A2T7UU06"/>
<evidence type="ECO:0000256" key="1">
    <source>
        <dbReference type="ARBA" id="ARBA00008798"/>
    </source>
</evidence>
<dbReference type="PIRSF" id="PIRSF000774">
    <property type="entry name" value="RpoN"/>
    <property type="match status" value="1"/>
</dbReference>
<keyword evidence="2 9" id="KW-0240">DNA-directed RNA polymerase</keyword>
<dbReference type="EMBL" id="QDDR01000003">
    <property type="protein sequence ID" value="PVE48086.1"/>
    <property type="molecule type" value="Genomic_DNA"/>
</dbReference>
<dbReference type="GO" id="GO:0016779">
    <property type="term" value="F:nucleotidyltransferase activity"/>
    <property type="evidence" value="ECO:0007669"/>
    <property type="project" value="UniProtKB-KW"/>
</dbReference>
<keyword evidence="13" id="KW-1185">Reference proteome</keyword>
<reference evidence="12 13" key="1">
    <citation type="journal article" date="2011" name="Syst. Appl. Microbiol.">
        <title>Defluviimonas denitrificans gen. nov., sp. nov., and Pararhodobacter aggregans gen. nov., sp. nov., non-phototrophic Rhodobacteraceae from the biofilter of a marine aquaculture.</title>
        <authorList>
            <person name="Foesel B.U."/>
            <person name="Drake H.L."/>
            <person name="Schramm A."/>
        </authorList>
    </citation>
    <scope>NUCLEOTIDE SEQUENCE [LARGE SCALE GENOMIC DNA]</scope>
    <source>
        <strain evidence="12 13">D1-19</strain>
    </source>
</reference>
<dbReference type="InterPro" id="IPR007046">
    <property type="entry name" value="RNA_pol_sigma_54_core-bd"/>
</dbReference>
<dbReference type="GO" id="GO:0016987">
    <property type="term" value="F:sigma factor activity"/>
    <property type="evidence" value="ECO:0007669"/>
    <property type="project" value="UniProtKB-KW"/>
</dbReference>
<dbReference type="PANTHER" id="PTHR32248">
    <property type="entry name" value="RNA POLYMERASE SIGMA-54 FACTOR"/>
    <property type="match status" value="1"/>
</dbReference>
<accession>A0A2T7UU06</accession>
<dbReference type="Gene3D" id="1.10.10.60">
    <property type="entry name" value="Homeodomain-like"/>
    <property type="match status" value="1"/>
</dbReference>
<evidence type="ECO:0000256" key="4">
    <source>
        <dbReference type="ARBA" id="ARBA00022695"/>
    </source>
</evidence>
<feature type="domain" description="RNA polymerase sigma factor 54 core-binding" evidence="11">
    <location>
        <begin position="71"/>
        <end position="252"/>
    </location>
</feature>
<keyword evidence="6 9" id="KW-0731">Sigma factor</keyword>
<keyword evidence="7 9" id="KW-0238">DNA-binding</keyword>
<dbReference type="InterPro" id="IPR038709">
    <property type="entry name" value="RpoN_core-bd_sf"/>
</dbReference>
<name>A0A2T7UU06_9RHOB</name>
<evidence type="ECO:0000313" key="13">
    <source>
        <dbReference type="Proteomes" id="UP000244810"/>
    </source>
</evidence>
<dbReference type="Pfam" id="PF04552">
    <property type="entry name" value="Sigma54_DBD"/>
    <property type="match status" value="1"/>
</dbReference>
<feature type="domain" description="RNA polymerase sigma factor 54 DNA-binding" evidence="10">
    <location>
        <begin position="268"/>
        <end position="420"/>
    </location>
</feature>
<dbReference type="PROSITE" id="PS00718">
    <property type="entry name" value="SIGMA54_2"/>
    <property type="match status" value="1"/>
</dbReference>
<dbReference type="GO" id="GO:0001216">
    <property type="term" value="F:DNA-binding transcription activator activity"/>
    <property type="evidence" value="ECO:0007669"/>
    <property type="project" value="InterPro"/>
</dbReference>
<keyword evidence="4 9" id="KW-0548">Nucleotidyltransferase</keyword>